<evidence type="ECO:0000256" key="3">
    <source>
        <dbReference type="ARBA" id="ARBA00022692"/>
    </source>
</evidence>
<keyword evidence="11" id="KW-1185">Reference proteome</keyword>
<keyword evidence="8" id="KW-0449">Lipoprotein</keyword>
<dbReference type="EMBL" id="JASPKZ010002317">
    <property type="protein sequence ID" value="KAJ9595736.1"/>
    <property type="molecule type" value="Genomic_DNA"/>
</dbReference>
<proteinExistence type="predicted"/>
<accession>A0AAD8EMM5</accession>
<comment type="caution">
    <text evidence="10">The sequence shown here is derived from an EMBL/GenBank/DDBJ whole genome shotgun (WGS) entry which is preliminary data.</text>
</comment>
<keyword evidence="7" id="KW-0325">Glycoprotein</keyword>
<comment type="subcellular location">
    <subcellularLocation>
        <location evidence="1">Membrane</location>
        <topology evidence="1">Lipid-anchor</topology>
        <topology evidence="1">GPI-anchor</topology>
    </subcellularLocation>
</comment>
<keyword evidence="2" id="KW-0336">GPI-anchor</keyword>
<dbReference type="AlphaFoldDB" id="A0AAD8EMM5"/>
<evidence type="ECO:0000256" key="1">
    <source>
        <dbReference type="ARBA" id="ARBA00004589"/>
    </source>
</evidence>
<evidence type="ECO:0008006" key="12">
    <source>
        <dbReference type="Google" id="ProtNLM"/>
    </source>
</evidence>
<evidence type="ECO:0000256" key="7">
    <source>
        <dbReference type="ARBA" id="ARBA00023180"/>
    </source>
</evidence>
<feature type="transmembrane region" description="Helical" evidence="9">
    <location>
        <begin position="117"/>
        <end position="136"/>
    </location>
</feature>
<gene>
    <name evidence="10" type="ORF">L9F63_013055</name>
</gene>
<evidence type="ECO:0000256" key="8">
    <source>
        <dbReference type="ARBA" id="ARBA00023288"/>
    </source>
</evidence>
<reference evidence="10" key="2">
    <citation type="submission" date="2023-05" db="EMBL/GenBank/DDBJ databases">
        <authorList>
            <person name="Fouks B."/>
        </authorList>
    </citation>
    <scope>NUCLEOTIDE SEQUENCE</scope>
    <source>
        <strain evidence="10">Stay&amp;Tobe</strain>
        <tissue evidence="10">Testes</tissue>
    </source>
</reference>
<evidence type="ECO:0000256" key="4">
    <source>
        <dbReference type="ARBA" id="ARBA00022729"/>
    </source>
</evidence>
<evidence type="ECO:0000256" key="5">
    <source>
        <dbReference type="ARBA" id="ARBA00022989"/>
    </source>
</evidence>
<name>A0AAD8EMM5_DIPPU</name>
<feature type="non-terminal residue" evidence="10">
    <location>
        <position position="1"/>
    </location>
</feature>
<evidence type="ECO:0000313" key="10">
    <source>
        <dbReference type="EMBL" id="KAJ9595736.1"/>
    </source>
</evidence>
<dbReference type="InterPro" id="IPR031424">
    <property type="entry name" value="QVR-like"/>
</dbReference>
<evidence type="ECO:0000256" key="9">
    <source>
        <dbReference type="SAM" id="Phobius"/>
    </source>
</evidence>
<keyword evidence="3 9" id="KW-0812">Transmembrane</keyword>
<keyword evidence="6 9" id="KW-0472">Membrane</keyword>
<protein>
    <recommendedName>
        <fullName evidence="12">Protein sleepless</fullName>
    </recommendedName>
</protein>
<evidence type="ECO:0000313" key="11">
    <source>
        <dbReference type="Proteomes" id="UP001233999"/>
    </source>
</evidence>
<keyword evidence="4" id="KW-0732">Signal</keyword>
<dbReference type="Pfam" id="PF17064">
    <property type="entry name" value="QVR"/>
    <property type="match status" value="1"/>
</dbReference>
<organism evidence="10 11">
    <name type="scientific">Diploptera punctata</name>
    <name type="common">Pacific beetle cockroach</name>
    <dbReference type="NCBI Taxonomy" id="6984"/>
    <lineage>
        <taxon>Eukaryota</taxon>
        <taxon>Metazoa</taxon>
        <taxon>Ecdysozoa</taxon>
        <taxon>Arthropoda</taxon>
        <taxon>Hexapoda</taxon>
        <taxon>Insecta</taxon>
        <taxon>Pterygota</taxon>
        <taxon>Neoptera</taxon>
        <taxon>Polyneoptera</taxon>
        <taxon>Dictyoptera</taxon>
        <taxon>Blattodea</taxon>
        <taxon>Blaberoidea</taxon>
        <taxon>Blaberidae</taxon>
        <taxon>Diplopterinae</taxon>
        <taxon>Diploptera</taxon>
    </lineage>
</organism>
<dbReference type="GO" id="GO:0032222">
    <property type="term" value="P:regulation of synaptic transmission, cholinergic"/>
    <property type="evidence" value="ECO:0007669"/>
    <property type="project" value="InterPro"/>
</dbReference>
<evidence type="ECO:0000256" key="6">
    <source>
        <dbReference type="ARBA" id="ARBA00023136"/>
    </source>
</evidence>
<reference evidence="10" key="1">
    <citation type="journal article" date="2023" name="IScience">
        <title>Live-bearing cockroach genome reveals convergent evolutionary mechanisms linked to viviparity in insects and beyond.</title>
        <authorList>
            <person name="Fouks B."/>
            <person name="Harrison M.C."/>
            <person name="Mikhailova A.A."/>
            <person name="Marchal E."/>
            <person name="English S."/>
            <person name="Carruthers M."/>
            <person name="Jennings E.C."/>
            <person name="Chiamaka E.L."/>
            <person name="Frigard R.A."/>
            <person name="Pippel M."/>
            <person name="Attardo G.M."/>
            <person name="Benoit J.B."/>
            <person name="Bornberg-Bauer E."/>
            <person name="Tobe S.S."/>
        </authorList>
    </citation>
    <scope>NUCLEOTIDE SEQUENCE</scope>
    <source>
        <strain evidence="10">Stay&amp;Tobe</strain>
    </source>
</reference>
<dbReference type="Proteomes" id="UP001233999">
    <property type="component" value="Unassembled WGS sequence"/>
</dbReference>
<dbReference type="InterPro" id="IPR050975">
    <property type="entry name" value="Sleep_regulator"/>
</dbReference>
<dbReference type="GO" id="GO:0030431">
    <property type="term" value="P:sleep"/>
    <property type="evidence" value="ECO:0007669"/>
    <property type="project" value="InterPro"/>
</dbReference>
<dbReference type="GO" id="GO:0098552">
    <property type="term" value="C:side of membrane"/>
    <property type="evidence" value="ECO:0007669"/>
    <property type="project" value="UniProtKB-KW"/>
</dbReference>
<sequence length="137" mass="14811">QSIKCYICNSVVQPACGIPFRKAEQQPQECLHGFVNHLSTTMGMESSSILNMSFACMKIVFSDESGRTLTMRGCTFAKKEYGDPCPMTNIINNMTGGGTNVDYCGVCERDLCNGSNSLSSAVPSVIVMTYIGIIILS</sequence>
<evidence type="ECO:0000256" key="2">
    <source>
        <dbReference type="ARBA" id="ARBA00022622"/>
    </source>
</evidence>
<keyword evidence="5 9" id="KW-1133">Transmembrane helix</keyword>
<dbReference type="PANTHER" id="PTHR33562">
    <property type="entry name" value="ATILLA, ISOFORM B-RELATED-RELATED"/>
    <property type="match status" value="1"/>
</dbReference>